<evidence type="ECO:0000256" key="2">
    <source>
        <dbReference type="ARBA" id="ARBA00022692"/>
    </source>
</evidence>
<dbReference type="InterPro" id="IPR037185">
    <property type="entry name" value="EmrE-like"/>
</dbReference>
<dbReference type="AlphaFoldDB" id="A0AAV4HQA5"/>
<evidence type="ECO:0000256" key="1">
    <source>
        <dbReference type="ARBA" id="ARBA00004141"/>
    </source>
</evidence>
<feature type="transmembrane region" description="Helical" evidence="5">
    <location>
        <begin position="152"/>
        <end position="171"/>
    </location>
</feature>
<accession>A0AAV4HQA5</accession>
<evidence type="ECO:0000313" key="7">
    <source>
        <dbReference type="EMBL" id="GFR99929.1"/>
    </source>
</evidence>
<feature type="domain" description="EamA" evidence="6">
    <location>
        <begin position="152"/>
        <end position="291"/>
    </location>
</feature>
<reference evidence="7 8" key="1">
    <citation type="journal article" date="2021" name="Elife">
        <title>Chloroplast acquisition without the gene transfer in kleptoplastic sea slugs, Plakobranchus ocellatus.</title>
        <authorList>
            <person name="Maeda T."/>
            <person name="Takahashi S."/>
            <person name="Yoshida T."/>
            <person name="Shimamura S."/>
            <person name="Takaki Y."/>
            <person name="Nagai Y."/>
            <person name="Toyoda A."/>
            <person name="Suzuki Y."/>
            <person name="Arimoto A."/>
            <person name="Ishii H."/>
            <person name="Satoh N."/>
            <person name="Nishiyama T."/>
            <person name="Hasebe M."/>
            <person name="Maruyama T."/>
            <person name="Minagawa J."/>
            <person name="Obokata J."/>
            <person name="Shigenobu S."/>
        </authorList>
    </citation>
    <scope>NUCLEOTIDE SEQUENCE [LARGE SCALE GENOMIC DNA]</scope>
</reference>
<feature type="transmembrane region" description="Helical" evidence="5">
    <location>
        <begin position="36"/>
        <end position="56"/>
    </location>
</feature>
<dbReference type="PANTHER" id="PTHR32322:SF2">
    <property type="entry name" value="EAMA DOMAIN-CONTAINING PROTEIN"/>
    <property type="match status" value="1"/>
</dbReference>
<keyword evidence="4 5" id="KW-0472">Membrane</keyword>
<feature type="domain" description="EamA" evidence="6">
    <location>
        <begin position="7"/>
        <end position="139"/>
    </location>
</feature>
<evidence type="ECO:0000259" key="6">
    <source>
        <dbReference type="Pfam" id="PF00892"/>
    </source>
</evidence>
<dbReference type="Pfam" id="PF00892">
    <property type="entry name" value="EamA"/>
    <property type="match status" value="2"/>
</dbReference>
<gene>
    <name evidence="7" type="ORF">ElyMa_006385700</name>
</gene>
<keyword evidence="8" id="KW-1185">Reference proteome</keyword>
<feature type="transmembrane region" description="Helical" evidence="5">
    <location>
        <begin position="99"/>
        <end position="117"/>
    </location>
</feature>
<sequence length="311" mass="33999">MNRTELTGVLVAILCAIIWGSSYVFSAVLSDKIDPVVFAIIRYGLASLGLLVVFAFSKKKVWLNLKDAPIMAVSGIIAQAVFFYTSLLALRYISASEVGVINGMIPIFTLLVSILVFRKIPTGIQTVGVALSFFGAYCIASDPGNKFSGINIGHAYMVIGVMGFVISTFINKRLGDRYDGLSSMMYQFMFATAALVMVMFAQGTDFSQAAIIFDNGYYLFCALALGFLCSGAAYVMYFYSLQAAGVERANMVQNLIPLSAYVLSIFMLGESVTLQKSMGILLVIVSLFIFNMTKEQVMGFFRREPKLPMPS</sequence>
<evidence type="ECO:0000256" key="5">
    <source>
        <dbReference type="SAM" id="Phobius"/>
    </source>
</evidence>
<name>A0AAV4HQA5_9GAST</name>
<dbReference type="InterPro" id="IPR050638">
    <property type="entry name" value="AA-Vitamin_Transporters"/>
</dbReference>
<dbReference type="PANTHER" id="PTHR32322">
    <property type="entry name" value="INNER MEMBRANE TRANSPORTER"/>
    <property type="match status" value="1"/>
</dbReference>
<evidence type="ECO:0000256" key="3">
    <source>
        <dbReference type="ARBA" id="ARBA00022989"/>
    </source>
</evidence>
<dbReference type="Gene3D" id="1.10.3730.20">
    <property type="match status" value="1"/>
</dbReference>
<proteinExistence type="predicted"/>
<feature type="transmembrane region" description="Helical" evidence="5">
    <location>
        <begin position="183"/>
        <end position="204"/>
    </location>
</feature>
<comment type="subcellular location">
    <subcellularLocation>
        <location evidence="1">Membrane</location>
        <topology evidence="1">Multi-pass membrane protein</topology>
    </subcellularLocation>
</comment>
<protein>
    <submittedName>
        <fullName evidence="7">Metabolite transporter (DMT) superfamily</fullName>
    </submittedName>
</protein>
<feature type="transmembrane region" description="Helical" evidence="5">
    <location>
        <begin position="274"/>
        <end position="293"/>
    </location>
</feature>
<dbReference type="SUPFAM" id="SSF103481">
    <property type="entry name" value="Multidrug resistance efflux transporter EmrE"/>
    <property type="match status" value="2"/>
</dbReference>
<dbReference type="Proteomes" id="UP000762676">
    <property type="component" value="Unassembled WGS sequence"/>
</dbReference>
<feature type="transmembrane region" description="Helical" evidence="5">
    <location>
        <begin position="68"/>
        <end position="93"/>
    </location>
</feature>
<dbReference type="InterPro" id="IPR000620">
    <property type="entry name" value="EamA_dom"/>
</dbReference>
<organism evidence="7 8">
    <name type="scientific">Elysia marginata</name>
    <dbReference type="NCBI Taxonomy" id="1093978"/>
    <lineage>
        <taxon>Eukaryota</taxon>
        <taxon>Metazoa</taxon>
        <taxon>Spiralia</taxon>
        <taxon>Lophotrochozoa</taxon>
        <taxon>Mollusca</taxon>
        <taxon>Gastropoda</taxon>
        <taxon>Heterobranchia</taxon>
        <taxon>Euthyneura</taxon>
        <taxon>Panpulmonata</taxon>
        <taxon>Sacoglossa</taxon>
        <taxon>Placobranchoidea</taxon>
        <taxon>Plakobranchidae</taxon>
        <taxon>Elysia</taxon>
    </lineage>
</organism>
<keyword evidence="3 5" id="KW-1133">Transmembrane helix</keyword>
<comment type="caution">
    <text evidence="7">The sequence shown here is derived from an EMBL/GenBank/DDBJ whole genome shotgun (WGS) entry which is preliminary data.</text>
</comment>
<dbReference type="EMBL" id="BMAT01012825">
    <property type="protein sequence ID" value="GFR99929.1"/>
    <property type="molecule type" value="Genomic_DNA"/>
</dbReference>
<evidence type="ECO:0000313" key="8">
    <source>
        <dbReference type="Proteomes" id="UP000762676"/>
    </source>
</evidence>
<keyword evidence="2 5" id="KW-0812">Transmembrane</keyword>
<dbReference type="GO" id="GO:0016020">
    <property type="term" value="C:membrane"/>
    <property type="evidence" value="ECO:0007669"/>
    <property type="project" value="UniProtKB-SubCell"/>
</dbReference>
<feature type="transmembrane region" description="Helical" evidence="5">
    <location>
        <begin position="216"/>
        <end position="239"/>
    </location>
</feature>
<evidence type="ECO:0000256" key="4">
    <source>
        <dbReference type="ARBA" id="ARBA00023136"/>
    </source>
</evidence>